<dbReference type="AlphaFoldDB" id="A0A8J6NHB1"/>
<accession>A0A8J6NHB1</accession>
<dbReference type="InterPro" id="IPR050770">
    <property type="entry name" value="Intradiol_RC_Dioxygenase"/>
</dbReference>
<dbReference type="InterPro" id="IPR015889">
    <property type="entry name" value="Intradiol_dOase_core"/>
</dbReference>
<organism evidence="6 7">
    <name type="scientific">Candidatus Desulfobia pelagia</name>
    <dbReference type="NCBI Taxonomy" id="2841692"/>
    <lineage>
        <taxon>Bacteria</taxon>
        <taxon>Pseudomonadati</taxon>
        <taxon>Thermodesulfobacteriota</taxon>
        <taxon>Desulfobulbia</taxon>
        <taxon>Desulfobulbales</taxon>
        <taxon>Desulfobulbaceae</taxon>
        <taxon>Candidatus Desulfobia</taxon>
    </lineage>
</organism>
<name>A0A8J6NHB1_9BACT</name>
<dbReference type="PANTHER" id="PTHR33711">
    <property type="entry name" value="DIOXYGENASE, PUTATIVE (AFU_ORTHOLOGUE AFUA_2G02910)-RELATED"/>
    <property type="match status" value="1"/>
</dbReference>
<evidence type="ECO:0000313" key="6">
    <source>
        <dbReference type="EMBL" id="MBC8319060.1"/>
    </source>
</evidence>
<dbReference type="Proteomes" id="UP000614424">
    <property type="component" value="Unassembled WGS sequence"/>
</dbReference>
<keyword evidence="2" id="KW-0223">Dioxygenase</keyword>
<dbReference type="PANTHER" id="PTHR33711:SF9">
    <property type="entry name" value="PROTOCATECHUATE 3,4-DIOXYGENASE ALPHA CHAIN"/>
    <property type="match status" value="1"/>
</dbReference>
<gene>
    <name evidence="6" type="ORF">H8E41_14285</name>
</gene>
<dbReference type="EMBL" id="JACNJZ010000221">
    <property type="protein sequence ID" value="MBC8319060.1"/>
    <property type="molecule type" value="Genomic_DNA"/>
</dbReference>
<dbReference type="Pfam" id="PF00775">
    <property type="entry name" value="Dioxygenase_C"/>
    <property type="match status" value="1"/>
</dbReference>
<sequence length="203" mass="22965">MRKNRCLKTLIATLVPLFCLAGQLVFAEELLLKTPADYEGPFYPVTRQEDIDNDLVHVKGQVGVARGDILNLSGIVVNTRGEAQENVIIEIWQTDPQGRYKHPGDSTPDARDPNFQYWGAAITGPDGTYYFKTIVPGAYEPRPAHIHFKVMKAGKVILTSQIYFKESFRESKRFSLTPQTELQTAELKKAEKGEFQAYFRIVI</sequence>
<feature type="chain" id="PRO_5035322585" description="Intradiol ring-cleavage dioxygenases domain-containing protein" evidence="4">
    <location>
        <begin position="28"/>
        <end position="203"/>
    </location>
</feature>
<feature type="domain" description="Intradiol ring-cleavage dioxygenases" evidence="5">
    <location>
        <begin position="39"/>
        <end position="166"/>
    </location>
</feature>
<evidence type="ECO:0000313" key="7">
    <source>
        <dbReference type="Proteomes" id="UP000614424"/>
    </source>
</evidence>
<evidence type="ECO:0000256" key="4">
    <source>
        <dbReference type="SAM" id="SignalP"/>
    </source>
</evidence>
<dbReference type="GO" id="GO:0016702">
    <property type="term" value="F:oxidoreductase activity, acting on single donors with incorporation of molecular oxygen, incorporation of two atoms of oxygen"/>
    <property type="evidence" value="ECO:0007669"/>
    <property type="project" value="InterPro"/>
</dbReference>
<dbReference type="SUPFAM" id="SSF49482">
    <property type="entry name" value="Aromatic compound dioxygenase"/>
    <property type="match status" value="1"/>
</dbReference>
<keyword evidence="3" id="KW-0560">Oxidoreductase</keyword>
<comment type="caution">
    <text evidence="6">The sequence shown here is derived from an EMBL/GenBank/DDBJ whole genome shotgun (WGS) entry which is preliminary data.</text>
</comment>
<evidence type="ECO:0000256" key="2">
    <source>
        <dbReference type="ARBA" id="ARBA00022964"/>
    </source>
</evidence>
<protein>
    <recommendedName>
        <fullName evidence="5">Intradiol ring-cleavage dioxygenases domain-containing protein</fullName>
    </recommendedName>
</protein>
<keyword evidence="4" id="KW-0732">Signal</keyword>
<comment type="similarity">
    <text evidence="1">Belongs to the intradiol ring-cleavage dioxygenase family.</text>
</comment>
<evidence type="ECO:0000259" key="5">
    <source>
        <dbReference type="Pfam" id="PF00775"/>
    </source>
</evidence>
<evidence type="ECO:0000256" key="3">
    <source>
        <dbReference type="ARBA" id="ARBA00023002"/>
    </source>
</evidence>
<reference evidence="6 7" key="1">
    <citation type="submission" date="2020-08" db="EMBL/GenBank/DDBJ databases">
        <title>Bridging the membrane lipid divide: bacteria of the FCB group superphylum have the potential to synthesize archaeal ether lipids.</title>
        <authorList>
            <person name="Villanueva L."/>
            <person name="Von Meijenfeldt F.A.B."/>
            <person name="Westbye A.B."/>
            <person name="Yadav S."/>
            <person name="Hopmans E.C."/>
            <person name="Dutilh B.E."/>
            <person name="Sinninghe Damste J.S."/>
        </authorList>
    </citation>
    <scope>NUCLEOTIDE SEQUENCE [LARGE SCALE GENOMIC DNA]</scope>
    <source>
        <strain evidence="6">NIOZ-UU47</strain>
    </source>
</reference>
<dbReference type="GO" id="GO:0008199">
    <property type="term" value="F:ferric iron binding"/>
    <property type="evidence" value="ECO:0007669"/>
    <property type="project" value="InterPro"/>
</dbReference>
<feature type="signal peptide" evidence="4">
    <location>
        <begin position="1"/>
        <end position="27"/>
    </location>
</feature>
<dbReference type="InterPro" id="IPR000627">
    <property type="entry name" value="Intradiol_dOase_C"/>
</dbReference>
<proteinExistence type="inferred from homology"/>
<evidence type="ECO:0000256" key="1">
    <source>
        <dbReference type="ARBA" id="ARBA00007825"/>
    </source>
</evidence>
<dbReference type="Gene3D" id="2.60.130.10">
    <property type="entry name" value="Aromatic compound dioxygenase"/>
    <property type="match status" value="1"/>
</dbReference>